<evidence type="ECO:0000256" key="6">
    <source>
        <dbReference type="ARBA" id="ARBA00022619"/>
    </source>
</evidence>
<dbReference type="NCBIfam" id="NF006767">
    <property type="entry name" value="PRK09289.1"/>
    <property type="match status" value="1"/>
</dbReference>
<dbReference type="Gene3D" id="2.40.30.20">
    <property type="match status" value="2"/>
</dbReference>
<feature type="domain" description="Lumazine-binding" evidence="11">
    <location>
        <begin position="97"/>
        <end position="193"/>
    </location>
</feature>
<dbReference type="Proteomes" id="UP000547973">
    <property type="component" value="Unassembled WGS sequence"/>
</dbReference>
<evidence type="ECO:0000256" key="5">
    <source>
        <dbReference type="ARBA" id="ARBA00013950"/>
    </source>
</evidence>
<feature type="repeat" description="Lumazine-binding" evidence="10">
    <location>
        <begin position="97"/>
        <end position="193"/>
    </location>
</feature>
<comment type="caution">
    <text evidence="12">The sequence shown here is derived from an EMBL/GenBank/DDBJ whole genome shotgun (WGS) entry which is preliminary data.</text>
</comment>
<dbReference type="PANTHER" id="PTHR21098:SF12">
    <property type="entry name" value="RIBOFLAVIN SYNTHASE"/>
    <property type="match status" value="1"/>
</dbReference>
<sequence>MFTGIVEAIGTVATVEDHGASSRFVLTAPQLGTDIVHGESIAVNGVCLTVAAHEQGGWAFDVMRITEETTTMGELAPGIRVNLERATRADGRLGGHIMQGHVDGVATLVARDSQPEWDDLTFTVPRELLRYVVLKGSISLNGVSLTVAGLVDDTVTVSLIPTTLTETTLGELVVGNEVNVEVDIIAKYVERMMGLSS</sequence>
<comment type="function">
    <text evidence="2">Catalyzes the dismutation of two molecules of 6,7-dimethyl-8-ribityllumazine, resulting in the formation of riboflavin and 5-amino-6-(D-ribitylamino)uracil.</text>
</comment>
<dbReference type="GO" id="GO:0004746">
    <property type="term" value="F:riboflavin synthase activity"/>
    <property type="evidence" value="ECO:0007669"/>
    <property type="project" value="UniProtKB-UniRule"/>
</dbReference>
<evidence type="ECO:0000256" key="3">
    <source>
        <dbReference type="ARBA" id="ARBA00004887"/>
    </source>
</evidence>
<keyword evidence="7 12" id="KW-0808">Transferase</keyword>
<dbReference type="FunFam" id="2.40.30.20:FF:000004">
    <property type="entry name" value="Riboflavin synthase, alpha subunit"/>
    <property type="match status" value="1"/>
</dbReference>
<evidence type="ECO:0000259" key="11">
    <source>
        <dbReference type="PROSITE" id="PS51177"/>
    </source>
</evidence>
<keyword evidence="6" id="KW-0686">Riboflavin biosynthesis</keyword>
<evidence type="ECO:0000256" key="1">
    <source>
        <dbReference type="ARBA" id="ARBA00000968"/>
    </source>
</evidence>
<dbReference type="PANTHER" id="PTHR21098">
    <property type="entry name" value="RIBOFLAVIN SYNTHASE ALPHA CHAIN"/>
    <property type="match status" value="1"/>
</dbReference>
<name>A0A7Y9ZB82_9MICO</name>
<comment type="pathway">
    <text evidence="3">Cofactor biosynthesis; riboflavin biosynthesis; riboflavin from 2-hydroxy-3-oxobutyl phosphate and 5-amino-6-(D-ribitylamino)uracil: step 2/2.</text>
</comment>
<dbReference type="InterPro" id="IPR023366">
    <property type="entry name" value="ATP_synth_asu-like_sf"/>
</dbReference>
<dbReference type="SUPFAM" id="SSF63380">
    <property type="entry name" value="Riboflavin synthase domain-like"/>
    <property type="match status" value="2"/>
</dbReference>
<dbReference type="RefSeq" id="WP_179397791.1">
    <property type="nucleotide sequence ID" value="NZ_JACBZO010000001.1"/>
</dbReference>
<dbReference type="AlphaFoldDB" id="A0A7Y9ZB82"/>
<evidence type="ECO:0000256" key="7">
    <source>
        <dbReference type="ARBA" id="ARBA00022679"/>
    </source>
</evidence>
<reference evidence="12 13" key="1">
    <citation type="submission" date="2020-07" db="EMBL/GenBank/DDBJ databases">
        <title>Sequencing the genomes of 1000 actinobacteria strains.</title>
        <authorList>
            <person name="Klenk H.-P."/>
        </authorList>
    </citation>
    <scope>NUCLEOTIDE SEQUENCE [LARGE SCALE GENOMIC DNA]</scope>
    <source>
        <strain evidence="12 13">DSM 19970</strain>
    </source>
</reference>
<evidence type="ECO:0000256" key="9">
    <source>
        <dbReference type="NCBIfam" id="TIGR00187"/>
    </source>
</evidence>
<gene>
    <name evidence="12" type="ORF">BKA03_001507</name>
</gene>
<dbReference type="NCBIfam" id="TIGR00187">
    <property type="entry name" value="ribE"/>
    <property type="match status" value="1"/>
</dbReference>
<evidence type="ECO:0000313" key="12">
    <source>
        <dbReference type="EMBL" id="NYI41388.1"/>
    </source>
</evidence>
<evidence type="ECO:0000313" key="13">
    <source>
        <dbReference type="Proteomes" id="UP000547973"/>
    </source>
</evidence>
<dbReference type="GO" id="GO:0009231">
    <property type="term" value="P:riboflavin biosynthetic process"/>
    <property type="evidence" value="ECO:0007669"/>
    <property type="project" value="UniProtKB-KW"/>
</dbReference>
<dbReference type="InterPro" id="IPR026017">
    <property type="entry name" value="Lumazine-bd_dom"/>
</dbReference>
<dbReference type="NCBIfam" id="NF009566">
    <property type="entry name" value="PRK13020.1"/>
    <property type="match status" value="1"/>
</dbReference>
<dbReference type="EMBL" id="JACBZO010000001">
    <property type="protein sequence ID" value="NYI41388.1"/>
    <property type="molecule type" value="Genomic_DNA"/>
</dbReference>
<dbReference type="PROSITE" id="PS51177">
    <property type="entry name" value="LUMAZINE_BIND"/>
    <property type="match status" value="2"/>
</dbReference>
<evidence type="ECO:0000256" key="10">
    <source>
        <dbReference type="PROSITE-ProRule" id="PRU00524"/>
    </source>
</evidence>
<protein>
    <recommendedName>
        <fullName evidence="5 9">Riboflavin synthase</fullName>
        <ecNumber evidence="4 9">2.5.1.9</ecNumber>
    </recommendedName>
</protein>
<evidence type="ECO:0000256" key="2">
    <source>
        <dbReference type="ARBA" id="ARBA00002803"/>
    </source>
</evidence>
<organism evidence="12 13">
    <name type="scientific">Demequina lutea</name>
    <dbReference type="NCBI Taxonomy" id="431489"/>
    <lineage>
        <taxon>Bacteria</taxon>
        <taxon>Bacillati</taxon>
        <taxon>Actinomycetota</taxon>
        <taxon>Actinomycetes</taxon>
        <taxon>Micrococcales</taxon>
        <taxon>Demequinaceae</taxon>
        <taxon>Demequina</taxon>
    </lineage>
</organism>
<keyword evidence="13" id="KW-1185">Reference proteome</keyword>
<accession>A0A7Y9ZB82</accession>
<evidence type="ECO:0000256" key="4">
    <source>
        <dbReference type="ARBA" id="ARBA00012827"/>
    </source>
</evidence>
<keyword evidence="8" id="KW-0677">Repeat</keyword>
<dbReference type="PIRSF" id="PIRSF000498">
    <property type="entry name" value="Riboflavin_syn_A"/>
    <property type="match status" value="1"/>
</dbReference>
<comment type="catalytic activity">
    <reaction evidence="1">
        <text>2 6,7-dimethyl-8-(1-D-ribityl)lumazine + H(+) = 5-amino-6-(D-ribitylamino)uracil + riboflavin</text>
        <dbReference type="Rhea" id="RHEA:20772"/>
        <dbReference type="ChEBI" id="CHEBI:15378"/>
        <dbReference type="ChEBI" id="CHEBI:15934"/>
        <dbReference type="ChEBI" id="CHEBI:57986"/>
        <dbReference type="ChEBI" id="CHEBI:58201"/>
        <dbReference type="EC" id="2.5.1.9"/>
    </reaction>
</comment>
<feature type="repeat" description="Lumazine-binding" evidence="10">
    <location>
        <begin position="1"/>
        <end position="96"/>
    </location>
</feature>
<dbReference type="Pfam" id="PF00677">
    <property type="entry name" value="Lum_binding"/>
    <property type="match status" value="2"/>
</dbReference>
<dbReference type="EC" id="2.5.1.9" evidence="4 9"/>
<dbReference type="CDD" id="cd00402">
    <property type="entry name" value="Riboflavin_synthase_like"/>
    <property type="match status" value="1"/>
</dbReference>
<proteinExistence type="predicted"/>
<dbReference type="InterPro" id="IPR017938">
    <property type="entry name" value="Riboflavin_synthase-like_b-brl"/>
</dbReference>
<dbReference type="InterPro" id="IPR001783">
    <property type="entry name" value="Lumazine-bd"/>
</dbReference>
<feature type="domain" description="Lumazine-binding" evidence="11">
    <location>
        <begin position="1"/>
        <end position="96"/>
    </location>
</feature>
<evidence type="ECO:0000256" key="8">
    <source>
        <dbReference type="ARBA" id="ARBA00022737"/>
    </source>
</evidence>